<protein>
    <submittedName>
        <fullName evidence="1">Uncharacterized protein</fullName>
    </submittedName>
</protein>
<proteinExistence type="predicted"/>
<dbReference type="Proteomes" id="UP000237000">
    <property type="component" value="Unassembled WGS sequence"/>
</dbReference>
<evidence type="ECO:0000313" key="2">
    <source>
        <dbReference type="Proteomes" id="UP000237000"/>
    </source>
</evidence>
<dbReference type="OrthoDB" id="10377412at2759"/>
<evidence type="ECO:0000313" key="1">
    <source>
        <dbReference type="EMBL" id="PON87667.1"/>
    </source>
</evidence>
<dbReference type="InParanoid" id="A0A2P5EQ52"/>
<accession>A0A2P5EQ52</accession>
<comment type="caution">
    <text evidence="1">The sequence shown here is derived from an EMBL/GenBank/DDBJ whole genome shotgun (WGS) entry which is preliminary data.</text>
</comment>
<gene>
    <name evidence="1" type="ORF">TorRG33x02_165110</name>
</gene>
<dbReference type="EMBL" id="JXTC01000114">
    <property type="protein sequence ID" value="PON87667.1"/>
    <property type="molecule type" value="Genomic_DNA"/>
</dbReference>
<keyword evidence="2" id="KW-1185">Reference proteome</keyword>
<dbReference type="AlphaFoldDB" id="A0A2P5EQ52"/>
<name>A0A2P5EQ52_TREOI</name>
<sequence>MDFGHRMLEIGDNMENAHWLVVRPSGSTMSKNVSQRRDALRLRSMPSQLLKQWLSLLVGPFAILSFGDRSSNMCIEGLGEGERVEEERERDESV</sequence>
<reference evidence="2" key="1">
    <citation type="submission" date="2016-06" db="EMBL/GenBank/DDBJ databases">
        <title>Parallel loss of symbiosis genes in relatives of nitrogen-fixing non-legume Parasponia.</title>
        <authorList>
            <person name="Van Velzen R."/>
            <person name="Holmer R."/>
            <person name="Bu F."/>
            <person name="Rutten L."/>
            <person name="Van Zeijl A."/>
            <person name="Liu W."/>
            <person name="Santuari L."/>
            <person name="Cao Q."/>
            <person name="Sharma T."/>
            <person name="Shen D."/>
            <person name="Roswanjaya Y."/>
            <person name="Wardhani T."/>
            <person name="Kalhor M.S."/>
            <person name="Jansen J."/>
            <person name="Van den Hoogen J."/>
            <person name="Gungor B."/>
            <person name="Hartog M."/>
            <person name="Hontelez J."/>
            <person name="Verver J."/>
            <person name="Yang W.-C."/>
            <person name="Schijlen E."/>
            <person name="Repin R."/>
            <person name="Schilthuizen M."/>
            <person name="Schranz E."/>
            <person name="Heidstra R."/>
            <person name="Miyata K."/>
            <person name="Fedorova E."/>
            <person name="Kohlen W."/>
            <person name="Bisseling T."/>
            <person name="Smit S."/>
            <person name="Geurts R."/>
        </authorList>
    </citation>
    <scope>NUCLEOTIDE SEQUENCE [LARGE SCALE GENOMIC DNA]</scope>
    <source>
        <strain evidence="2">cv. RG33-2</strain>
    </source>
</reference>
<organism evidence="1 2">
    <name type="scientific">Trema orientale</name>
    <name type="common">Charcoal tree</name>
    <name type="synonym">Celtis orientalis</name>
    <dbReference type="NCBI Taxonomy" id="63057"/>
    <lineage>
        <taxon>Eukaryota</taxon>
        <taxon>Viridiplantae</taxon>
        <taxon>Streptophyta</taxon>
        <taxon>Embryophyta</taxon>
        <taxon>Tracheophyta</taxon>
        <taxon>Spermatophyta</taxon>
        <taxon>Magnoliopsida</taxon>
        <taxon>eudicotyledons</taxon>
        <taxon>Gunneridae</taxon>
        <taxon>Pentapetalae</taxon>
        <taxon>rosids</taxon>
        <taxon>fabids</taxon>
        <taxon>Rosales</taxon>
        <taxon>Cannabaceae</taxon>
        <taxon>Trema</taxon>
    </lineage>
</organism>